<evidence type="ECO:0000313" key="10">
    <source>
        <dbReference type="Proteomes" id="UP001314263"/>
    </source>
</evidence>
<evidence type="ECO:0000256" key="4">
    <source>
        <dbReference type="ARBA" id="ARBA00022989"/>
    </source>
</evidence>
<dbReference type="Pfam" id="PF07690">
    <property type="entry name" value="MFS_1"/>
    <property type="match status" value="1"/>
</dbReference>
<dbReference type="PANTHER" id="PTHR43791">
    <property type="entry name" value="PERMEASE-RELATED"/>
    <property type="match status" value="1"/>
</dbReference>
<feature type="region of interest" description="Disordered" evidence="6">
    <location>
        <begin position="495"/>
        <end position="529"/>
    </location>
</feature>
<dbReference type="SUPFAM" id="SSF103473">
    <property type="entry name" value="MFS general substrate transporter"/>
    <property type="match status" value="1"/>
</dbReference>
<dbReference type="InterPro" id="IPR020846">
    <property type="entry name" value="MFS_dom"/>
</dbReference>
<feature type="transmembrane region" description="Helical" evidence="7">
    <location>
        <begin position="267"/>
        <end position="288"/>
    </location>
</feature>
<feature type="transmembrane region" description="Helical" evidence="7">
    <location>
        <begin position="113"/>
        <end position="132"/>
    </location>
</feature>
<dbReference type="Gene3D" id="1.20.1250.20">
    <property type="entry name" value="MFS general substrate transporter like domains"/>
    <property type="match status" value="2"/>
</dbReference>
<dbReference type="CDD" id="cd17319">
    <property type="entry name" value="MFS_ExuT_GudP_like"/>
    <property type="match status" value="1"/>
</dbReference>
<feature type="compositionally biased region" description="Basic and acidic residues" evidence="6">
    <location>
        <begin position="1"/>
        <end position="18"/>
    </location>
</feature>
<keyword evidence="4 7" id="KW-1133">Transmembrane helix</keyword>
<evidence type="ECO:0000256" key="1">
    <source>
        <dbReference type="ARBA" id="ARBA00004141"/>
    </source>
</evidence>
<sequence length="529" mass="57433">MASRDTGEDHSSREDKMGKGYNGQNAVTPIPDEGVNTHRVIHKSYRWIIPFLFLTTTLTYIDRSNVSYAALQFKPDLHLSNTEYGLGAGIFSIGYLIFQVPSNLIITKVGAPTWLSFIIFCWGIVAAATSAMKNKAQFYAARFLLGSFEAGCFPGSWYHLAQFFNSKELAFGYASVASSTALSNIIGAPLAAGLLYMNGVAGLRGWQWLFIIEGCLTIIYGVILRFVLSPQPARAHFLEPEERRWLQGRQDAQHKLSAERNPHQGKWWAPFVGMNFLRLMWLAIAYAITQFGITAIVYFNPLIVEAVFFGGGFASKQVAGPKVSDHEQAWKTAKIALISTILWVPVGLAMILISWSTKVHNERNLHSAIPALVAGVCFLCVPSAIARNHIGGYVLIIVAAMGVWAPHGPFWSWPKTFLHGQAAAVGIAIFNGVGAIGGFAGPYVVGALVDTRGGYVTCMQVLGGLFLVQSAMIICYRPRNIEAENEKSIHQEMARISAKAEPESDAPAASPAQPHGANGTAKQGGGALV</sequence>
<protein>
    <recommendedName>
        <fullName evidence="8">Major facilitator superfamily (MFS) profile domain-containing protein</fullName>
    </recommendedName>
</protein>
<evidence type="ECO:0000256" key="7">
    <source>
        <dbReference type="SAM" id="Phobius"/>
    </source>
</evidence>
<evidence type="ECO:0000256" key="5">
    <source>
        <dbReference type="ARBA" id="ARBA00023136"/>
    </source>
</evidence>
<feature type="transmembrane region" description="Helical" evidence="7">
    <location>
        <begin position="295"/>
        <end position="315"/>
    </location>
</feature>
<dbReference type="Proteomes" id="UP001314263">
    <property type="component" value="Unassembled WGS sequence"/>
</dbReference>
<feature type="transmembrane region" description="Helical" evidence="7">
    <location>
        <begin position="392"/>
        <end position="411"/>
    </location>
</feature>
<feature type="transmembrane region" description="Helical" evidence="7">
    <location>
        <begin position="82"/>
        <end position="101"/>
    </location>
</feature>
<evidence type="ECO:0000313" key="9">
    <source>
        <dbReference type="EMBL" id="CAK0785355.1"/>
    </source>
</evidence>
<comment type="subcellular location">
    <subcellularLocation>
        <location evidence="1">Membrane</location>
        <topology evidence="1">Multi-pass membrane protein</topology>
    </subcellularLocation>
</comment>
<dbReference type="GO" id="GO:0016020">
    <property type="term" value="C:membrane"/>
    <property type="evidence" value="ECO:0007669"/>
    <property type="project" value="UniProtKB-SubCell"/>
</dbReference>
<feature type="transmembrane region" description="Helical" evidence="7">
    <location>
        <begin position="367"/>
        <end position="386"/>
    </location>
</feature>
<keyword evidence="3 7" id="KW-0812">Transmembrane</keyword>
<dbReference type="InterPro" id="IPR036259">
    <property type="entry name" value="MFS_trans_sf"/>
</dbReference>
<keyword evidence="5 7" id="KW-0472">Membrane</keyword>
<evidence type="ECO:0000259" key="8">
    <source>
        <dbReference type="PROSITE" id="PS50850"/>
    </source>
</evidence>
<feature type="transmembrane region" description="Helical" evidence="7">
    <location>
        <begin position="208"/>
        <end position="228"/>
    </location>
</feature>
<dbReference type="GO" id="GO:0022857">
    <property type="term" value="F:transmembrane transporter activity"/>
    <property type="evidence" value="ECO:0007669"/>
    <property type="project" value="InterPro"/>
</dbReference>
<feature type="transmembrane region" description="Helical" evidence="7">
    <location>
        <begin position="44"/>
        <end position="61"/>
    </location>
</feature>
<dbReference type="FunFam" id="1.20.1250.20:FF:000018">
    <property type="entry name" value="MFS transporter permease"/>
    <property type="match status" value="1"/>
</dbReference>
<dbReference type="PANTHER" id="PTHR43791:SF36">
    <property type="entry name" value="TRANSPORTER, PUTATIVE (AFU_ORTHOLOGUE AFUA_6G08340)-RELATED"/>
    <property type="match status" value="1"/>
</dbReference>
<proteinExistence type="predicted"/>
<feature type="transmembrane region" description="Helical" evidence="7">
    <location>
        <begin position="423"/>
        <end position="448"/>
    </location>
</feature>
<evidence type="ECO:0000256" key="2">
    <source>
        <dbReference type="ARBA" id="ARBA00022448"/>
    </source>
</evidence>
<feature type="transmembrane region" description="Helical" evidence="7">
    <location>
        <begin position="170"/>
        <end position="196"/>
    </location>
</feature>
<dbReference type="InterPro" id="IPR011701">
    <property type="entry name" value="MFS"/>
</dbReference>
<dbReference type="EMBL" id="CAUYUE010000012">
    <property type="protein sequence ID" value="CAK0785355.1"/>
    <property type="molecule type" value="Genomic_DNA"/>
</dbReference>
<gene>
    <name evidence="9" type="ORF">CVIRNUC_008562</name>
</gene>
<dbReference type="AlphaFoldDB" id="A0AAV1IGL7"/>
<dbReference type="PROSITE" id="PS50850">
    <property type="entry name" value="MFS"/>
    <property type="match status" value="1"/>
</dbReference>
<feature type="transmembrane region" description="Helical" evidence="7">
    <location>
        <begin position="139"/>
        <end position="158"/>
    </location>
</feature>
<accession>A0AAV1IGL7</accession>
<keyword evidence="10" id="KW-1185">Reference proteome</keyword>
<feature type="region of interest" description="Disordered" evidence="6">
    <location>
        <begin position="1"/>
        <end position="30"/>
    </location>
</feature>
<organism evidence="9 10">
    <name type="scientific">Coccomyxa viridis</name>
    <dbReference type="NCBI Taxonomy" id="1274662"/>
    <lineage>
        <taxon>Eukaryota</taxon>
        <taxon>Viridiplantae</taxon>
        <taxon>Chlorophyta</taxon>
        <taxon>core chlorophytes</taxon>
        <taxon>Trebouxiophyceae</taxon>
        <taxon>Trebouxiophyceae incertae sedis</taxon>
        <taxon>Coccomyxaceae</taxon>
        <taxon>Coccomyxa</taxon>
    </lineage>
</organism>
<evidence type="ECO:0000256" key="3">
    <source>
        <dbReference type="ARBA" id="ARBA00022692"/>
    </source>
</evidence>
<name>A0AAV1IGL7_9CHLO</name>
<reference evidence="9 10" key="1">
    <citation type="submission" date="2023-10" db="EMBL/GenBank/DDBJ databases">
        <authorList>
            <person name="Maclean D."/>
            <person name="Macfadyen A."/>
        </authorList>
    </citation>
    <scope>NUCLEOTIDE SEQUENCE [LARGE SCALE GENOMIC DNA]</scope>
</reference>
<comment type="caution">
    <text evidence="9">The sequence shown here is derived from an EMBL/GenBank/DDBJ whole genome shotgun (WGS) entry which is preliminary data.</text>
</comment>
<keyword evidence="2" id="KW-0813">Transport</keyword>
<feature type="transmembrane region" description="Helical" evidence="7">
    <location>
        <begin position="335"/>
        <end position="355"/>
    </location>
</feature>
<evidence type="ECO:0000256" key="6">
    <source>
        <dbReference type="SAM" id="MobiDB-lite"/>
    </source>
</evidence>
<feature type="domain" description="Major facilitator superfamily (MFS) profile" evidence="8">
    <location>
        <begin position="48"/>
        <end position="481"/>
    </location>
</feature>